<evidence type="ECO:0000256" key="3">
    <source>
        <dbReference type="HAMAP-Rule" id="MF_01077"/>
    </source>
</evidence>
<keyword evidence="2 3" id="KW-0690">Ribosome biogenesis</keyword>
<dbReference type="Gene3D" id="3.30.300.70">
    <property type="entry name" value="RimP-like superfamily, N-terminal"/>
    <property type="match status" value="1"/>
</dbReference>
<organism evidence="5 6">
    <name type="scientific">Candidatus Cryptobacteroides merdigallinarum</name>
    <dbReference type="NCBI Taxonomy" id="2840770"/>
    <lineage>
        <taxon>Bacteria</taxon>
        <taxon>Pseudomonadati</taxon>
        <taxon>Bacteroidota</taxon>
        <taxon>Bacteroidia</taxon>
        <taxon>Bacteroidales</taxon>
        <taxon>Candidatus Cryptobacteroides</taxon>
    </lineage>
</organism>
<reference evidence="5" key="1">
    <citation type="submission" date="2020-10" db="EMBL/GenBank/DDBJ databases">
        <authorList>
            <person name="Gilroy R."/>
        </authorList>
    </citation>
    <scope>NUCLEOTIDE SEQUENCE</scope>
    <source>
        <strain evidence="5">20514</strain>
    </source>
</reference>
<dbReference type="InterPro" id="IPR003728">
    <property type="entry name" value="Ribosome_maturation_RimP"/>
</dbReference>
<proteinExistence type="inferred from homology"/>
<evidence type="ECO:0000313" key="6">
    <source>
        <dbReference type="Proteomes" id="UP000810252"/>
    </source>
</evidence>
<comment type="caution">
    <text evidence="5">The sequence shown here is derived from an EMBL/GenBank/DDBJ whole genome shotgun (WGS) entry which is preliminary data.</text>
</comment>
<gene>
    <name evidence="3 5" type="primary">rimP</name>
    <name evidence="5" type="ORF">IAC29_00960</name>
</gene>
<accession>A0A9D9HEF8</accession>
<dbReference type="GO" id="GO:0000028">
    <property type="term" value="P:ribosomal small subunit assembly"/>
    <property type="evidence" value="ECO:0007669"/>
    <property type="project" value="TreeGrafter"/>
</dbReference>
<evidence type="ECO:0000313" key="5">
    <source>
        <dbReference type="EMBL" id="MBO8447824.1"/>
    </source>
</evidence>
<dbReference type="AlphaFoldDB" id="A0A9D9HEF8"/>
<dbReference type="PANTHER" id="PTHR33867">
    <property type="entry name" value="RIBOSOME MATURATION FACTOR RIMP"/>
    <property type="match status" value="1"/>
</dbReference>
<evidence type="ECO:0000259" key="4">
    <source>
        <dbReference type="Pfam" id="PF02576"/>
    </source>
</evidence>
<protein>
    <recommendedName>
        <fullName evidence="3">Ribosome maturation factor RimP</fullName>
    </recommendedName>
</protein>
<comment type="function">
    <text evidence="3">Required for maturation of 30S ribosomal subunits.</text>
</comment>
<dbReference type="EMBL" id="JADIMQ010000013">
    <property type="protein sequence ID" value="MBO8447824.1"/>
    <property type="molecule type" value="Genomic_DNA"/>
</dbReference>
<dbReference type="NCBIfam" id="NF002531">
    <property type="entry name" value="PRK02001.1"/>
    <property type="match status" value="1"/>
</dbReference>
<dbReference type="PANTHER" id="PTHR33867:SF1">
    <property type="entry name" value="RIBOSOME MATURATION FACTOR RIMP"/>
    <property type="match status" value="1"/>
</dbReference>
<dbReference type="HAMAP" id="MF_01077">
    <property type="entry name" value="RimP"/>
    <property type="match status" value="1"/>
</dbReference>
<keyword evidence="1 3" id="KW-0963">Cytoplasm</keyword>
<dbReference type="GO" id="GO:0006412">
    <property type="term" value="P:translation"/>
    <property type="evidence" value="ECO:0007669"/>
    <property type="project" value="TreeGrafter"/>
</dbReference>
<dbReference type="SUPFAM" id="SSF75420">
    <property type="entry name" value="YhbC-like, N-terminal domain"/>
    <property type="match status" value="1"/>
</dbReference>
<dbReference type="Proteomes" id="UP000810252">
    <property type="component" value="Unassembled WGS sequence"/>
</dbReference>
<sequence length="155" mass="17466">MKISEIVDAMQEPIVARNCFIVEINISLDNDVEIVIESEDGTVTLDDCVELSRVFEEKFDREKEDYSLTVCSAGLDQPFKVLKQYTRAVGTEVEALLKDGRKLRGILSGASEEGITLKYSAREAVEGKKRKELVEHEDSFPYGMLNAVYPWIELG</sequence>
<reference evidence="5" key="2">
    <citation type="journal article" date="2021" name="PeerJ">
        <title>Extensive microbial diversity within the chicken gut microbiome revealed by metagenomics and culture.</title>
        <authorList>
            <person name="Gilroy R."/>
            <person name="Ravi A."/>
            <person name="Getino M."/>
            <person name="Pursley I."/>
            <person name="Horton D.L."/>
            <person name="Alikhan N.F."/>
            <person name="Baker D."/>
            <person name="Gharbi K."/>
            <person name="Hall N."/>
            <person name="Watson M."/>
            <person name="Adriaenssens E.M."/>
            <person name="Foster-Nyarko E."/>
            <person name="Jarju S."/>
            <person name="Secka A."/>
            <person name="Antonio M."/>
            <person name="Oren A."/>
            <person name="Chaudhuri R.R."/>
            <person name="La Ragione R."/>
            <person name="Hildebrand F."/>
            <person name="Pallen M.J."/>
        </authorList>
    </citation>
    <scope>NUCLEOTIDE SEQUENCE</scope>
    <source>
        <strain evidence="5">20514</strain>
    </source>
</reference>
<comment type="similarity">
    <text evidence="3">Belongs to the RimP family.</text>
</comment>
<dbReference type="Pfam" id="PF02576">
    <property type="entry name" value="RimP_N"/>
    <property type="match status" value="1"/>
</dbReference>
<name>A0A9D9HEF8_9BACT</name>
<evidence type="ECO:0000256" key="1">
    <source>
        <dbReference type="ARBA" id="ARBA00022490"/>
    </source>
</evidence>
<dbReference type="InterPro" id="IPR028989">
    <property type="entry name" value="RimP_N"/>
</dbReference>
<dbReference type="InterPro" id="IPR035956">
    <property type="entry name" value="RimP_N_sf"/>
</dbReference>
<dbReference type="GO" id="GO:0005829">
    <property type="term" value="C:cytosol"/>
    <property type="evidence" value="ECO:0007669"/>
    <property type="project" value="TreeGrafter"/>
</dbReference>
<comment type="subcellular location">
    <subcellularLocation>
        <location evidence="3">Cytoplasm</location>
    </subcellularLocation>
</comment>
<evidence type="ECO:0000256" key="2">
    <source>
        <dbReference type="ARBA" id="ARBA00022517"/>
    </source>
</evidence>
<feature type="domain" description="Ribosome maturation factor RimP N-terminal" evidence="4">
    <location>
        <begin position="13"/>
        <end position="76"/>
    </location>
</feature>